<evidence type="ECO:0000313" key="3">
    <source>
        <dbReference type="Proteomes" id="UP000813824"/>
    </source>
</evidence>
<dbReference type="EMBL" id="JAEVFJ010000001">
    <property type="protein sequence ID" value="KAH8108092.1"/>
    <property type="molecule type" value="Genomic_DNA"/>
</dbReference>
<feature type="compositionally biased region" description="Basic and acidic residues" evidence="1">
    <location>
        <begin position="629"/>
        <end position="640"/>
    </location>
</feature>
<dbReference type="Proteomes" id="UP000813824">
    <property type="component" value="Unassembled WGS sequence"/>
</dbReference>
<keyword evidence="3" id="KW-1185">Reference proteome</keyword>
<feature type="region of interest" description="Disordered" evidence="1">
    <location>
        <begin position="1"/>
        <end position="77"/>
    </location>
</feature>
<protein>
    <submittedName>
        <fullName evidence="2">Uncharacterized protein</fullName>
    </submittedName>
</protein>
<feature type="compositionally biased region" description="Pro residues" evidence="1">
    <location>
        <begin position="680"/>
        <end position="695"/>
    </location>
</feature>
<feature type="compositionally biased region" description="Basic and acidic residues" evidence="1">
    <location>
        <begin position="132"/>
        <end position="146"/>
    </location>
</feature>
<feature type="compositionally biased region" description="Polar residues" evidence="1">
    <location>
        <begin position="487"/>
        <end position="530"/>
    </location>
</feature>
<feature type="compositionally biased region" description="Low complexity" evidence="1">
    <location>
        <begin position="642"/>
        <end position="664"/>
    </location>
</feature>
<evidence type="ECO:0000313" key="2">
    <source>
        <dbReference type="EMBL" id="KAH8108092.1"/>
    </source>
</evidence>
<evidence type="ECO:0000256" key="1">
    <source>
        <dbReference type="SAM" id="MobiDB-lite"/>
    </source>
</evidence>
<accession>A0A8K0XUV4</accession>
<feature type="compositionally biased region" description="Basic and acidic residues" evidence="1">
    <location>
        <begin position="549"/>
        <end position="562"/>
    </location>
</feature>
<feature type="compositionally biased region" description="Low complexity" evidence="1">
    <location>
        <begin position="447"/>
        <end position="456"/>
    </location>
</feature>
<proteinExistence type="predicted"/>
<dbReference type="AlphaFoldDB" id="A0A8K0XUV4"/>
<feature type="compositionally biased region" description="Basic and acidic residues" evidence="1">
    <location>
        <begin position="373"/>
        <end position="392"/>
    </location>
</feature>
<name>A0A8K0XUV4_9AGAR</name>
<feature type="compositionally biased region" description="Polar residues" evidence="1">
    <location>
        <begin position="266"/>
        <end position="287"/>
    </location>
</feature>
<feature type="compositionally biased region" description="Low complexity" evidence="1">
    <location>
        <begin position="359"/>
        <end position="372"/>
    </location>
</feature>
<dbReference type="OrthoDB" id="3230534at2759"/>
<sequence length="811" mass="89696">MDHSLIVPRLRLTRHHPRMKQDTSSTPIPGPSRLYTDDFLAVPDDDNDDSQSTPRLSNHAKLASEKNSPIHQTAPPLTADTPAARLRALLARVPNNTPPASSRTYRPPSPSDLESDFEPVESSSNTPSIARESLKELFSHALRDPGDTPQKGRRRRNSVDASPVVDKTVERERAYNRGKRQSMSDEEAEKIAQIARRGERSSRTSGAAATFDALRERLAQASSSSSSKPPTEDAVSSGSEVPMDVSEDTTTVLKHFTGNVSIPPDATSTPMRSVQMPLMQSQSNLLEQDSEMHRAMRELDSYDEESQSLQQRKLNFPPLREQKGHSTSPARPLSWSSHSKSHSSHNLPLARRVSEEFESSSSRASSNMSASEFQDRRTEAEQERMHERERAWKFPSKTPAAPGTPERPRHQHSHSSPSHPSKPDTPAYSRSRRSSAASMQSFDDGNSSRASSTSSRSEYRSRMKEEEEEKNKERERLWNMPVHARARTTSSLSMNSERSRTNSTPSRSGSAQGYLSPVHITQNHSLTRKLSITSLSGSSRPSSPSHPVEVVKEVVQHIRERNWNSPHPNWKADRRRSISPLPDSPEPAHSTPREVNGSHSRFPLKPRKSFDALSHSHSPHSSPQAKPTPSRDKGKERARADSLTTSHSHKSPSTSASATRTLAAHRQSHAHSPTDRPKSPKPSHPPETAPPPPSSPSKIPNFKARFGWSFPHNQSKPTSEADDAGPLVDNHQPPPRSPSPLRAISLSRIPTSSSSHSVKSPENGQTVQRKKGHKRTSTEFGEAVGRVPPRIQVFEDGELEPVPIVGGECCV</sequence>
<feature type="compositionally biased region" description="Polar residues" evidence="1">
    <location>
        <begin position="94"/>
        <end position="104"/>
    </location>
</feature>
<reference evidence="2" key="1">
    <citation type="journal article" date="2021" name="New Phytol.">
        <title>Evolutionary innovations through gain and loss of genes in the ectomycorrhizal Boletales.</title>
        <authorList>
            <person name="Wu G."/>
            <person name="Miyauchi S."/>
            <person name="Morin E."/>
            <person name="Kuo A."/>
            <person name="Drula E."/>
            <person name="Varga T."/>
            <person name="Kohler A."/>
            <person name="Feng B."/>
            <person name="Cao Y."/>
            <person name="Lipzen A."/>
            <person name="Daum C."/>
            <person name="Hundley H."/>
            <person name="Pangilinan J."/>
            <person name="Johnson J."/>
            <person name="Barry K."/>
            <person name="LaButti K."/>
            <person name="Ng V."/>
            <person name="Ahrendt S."/>
            <person name="Min B."/>
            <person name="Choi I.G."/>
            <person name="Park H."/>
            <person name="Plett J.M."/>
            <person name="Magnuson J."/>
            <person name="Spatafora J.W."/>
            <person name="Nagy L.G."/>
            <person name="Henrissat B."/>
            <person name="Grigoriev I.V."/>
            <person name="Yang Z.L."/>
            <person name="Xu J."/>
            <person name="Martin F.M."/>
        </authorList>
    </citation>
    <scope>NUCLEOTIDE SEQUENCE</scope>
    <source>
        <strain evidence="2">KKN 215</strain>
    </source>
</reference>
<feature type="compositionally biased region" description="Low complexity" evidence="1">
    <location>
        <begin position="745"/>
        <end position="760"/>
    </location>
</feature>
<gene>
    <name evidence="2" type="ORF">BXZ70DRAFT_35830</name>
</gene>
<organism evidence="2 3">
    <name type="scientific">Cristinia sonorae</name>
    <dbReference type="NCBI Taxonomy" id="1940300"/>
    <lineage>
        <taxon>Eukaryota</taxon>
        <taxon>Fungi</taxon>
        <taxon>Dikarya</taxon>
        <taxon>Basidiomycota</taxon>
        <taxon>Agaricomycotina</taxon>
        <taxon>Agaricomycetes</taxon>
        <taxon>Agaricomycetidae</taxon>
        <taxon>Agaricales</taxon>
        <taxon>Pleurotineae</taxon>
        <taxon>Stephanosporaceae</taxon>
        <taxon>Cristinia</taxon>
    </lineage>
</organism>
<comment type="caution">
    <text evidence="2">The sequence shown here is derived from an EMBL/GenBank/DDBJ whole genome shotgun (WGS) entry which is preliminary data.</text>
</comment>
<feature type="compositionally biased region" description="Basic and acidic residues" evidence="1">
    <location>
        <begin position="457"/>
        <end position="477"/>
    </location>
</feature>
<feature type="region of interest" description="Disordered" evidence="1">
    <location>
        <begin position="92"/>
        <end position="784"/>
    </location>
</feature>
<feature type="compositionally biased region" description="Basic and acidic residues" evidence="1">
    <location>
        <begin position="290"/>
        <end position="300"/>
    </location>
</feature>
<feature type="compositionally biased region" description="Low complexity" evidence="1">
    <location>
        <begin position="531"/>
        <end position="547"/>
    </location>
</feature>